<accession>D5ZVQ5</accession>
<evidence type="ECO:0000313" key="2">
    <source>
        <dbReference type="Proteomes" id="UP000003824"/>
    </source>
</evidence>
<gene>
    <name evidence="1" type="ORF">SSFG_00304</name>
</gene>
<reference evidence="2" key="1">
    <citation type="submission" date="2008-12" db="EMBL/GenBank/DDBJ databases">
        <title>Annotation of Streptomyces ghanaensis ATCC 14672.</title>
        <authorList>
            <consortium name="The Broad Institute Genome Sequencing Platform"/>
            <consortium name="Broad Institute Microbial Sequencing Center"/>
            <person name="Fischbach M."/>
            <person name="Ward D."/>
            <person name="Young S."/>
            <person name="Kodira C.D."/>
            <person name="Zeng Q."/>
            <person name="Koehrsen M."/>
            <person name="Godfrey P."/>
            <person name="Alvarado L."/>
            <person name="Berlin A.M."/>
            <person name="Borenstein D."/>
            <person name="Chen Z."/>
            <person name="Engels R."/>
            <person name="Freedman E."/>
            <person name="Gellesch M."/>
            <person name="Goldberg J."/>
            <person name="Griggs A."/>
            <person name="Gujja S."/>
            <person name="Heiman D.I."/>
            <person name="Hepburn T.A."/>
            <person name="Howarth C."/>
            <person name="Jen D."/>
            <person name="Larson L."/>
            <person name="Lewis B."/>
            <person name="Mehta T."/>
            <person name="Park D."/>
            <person name="Pearson M."/>
            <person name="Roberts A."/>
            <person name="Saif S."/>
            <person name="Shea T.D."/>
            <person name="Shenoy N."/>
            <person name="Sisk P."/>
            <person name="Stolte C."/>
            <person name="Sykes S.N."/>
            <person name="Walk T."/>
            <person name="White J."/>
            <person name="Yandava C."/>
            <person name="Straight P."/>
            <person name="Clardy J."/>
            <person name="Hung D."/>
            <person name="Kolter R."/>
            <person name="Mekalanos J."/>
            <person name="Walker S."/>
            <person name="Walsh C.T."/>
            <person name="Wieland B.L.C."/>
            <person name="Ilzarbe M."/>
            <person name="Galagan J."/>
            <person name="Nusbaum C."/>
            <person name="Birren B."/>
        </authorList>
    </citation>
    <scope>NUCLEOTIDE SEQUENCE [LARGE SCALE GENOMIC DNA]</scope>
    <source>
        <strain evidence="2">ATCC 14672 / DSM 40746 / JCM 4963 / KCTC 9882 / NRRL B-12104 / FH 1290</strain>
    </source>
</reference>
<dbReference type="EMBL" id="DS999641">
    <property type="protein sequence ID" value="EFE65050.2"/>
    <property type="molecule type" value="Genomic_DNA"/>
</dbReference>
<name>D5ZVQ5_STRV1</name>
<protein>
    <submittedName>
        <fullName evidence="1">Predicted protein</fullName>
    </submittedName>
</protein>
<proteinExistence type="predicted"/>
<sequence>MVTPPDHAPRTASLITPYDVALEAARAVGGLVLPGERDDVHR</sequence>
<organism evidence="1 2">
    <name type="scientific">Streptomyces viridosporus (strain ATCC 14672 / DSM 40746 / JCM 4963 / KCTC 9882 / NRRL B-12104 / FH 1290)</name>
    <name type="common">Streptomyces ghanaensis</name>
    <dbReference type="NCBI Taxonomy" id="566461"/>
    <lineage>
        <taxon>Bacteria</taxon>
        <taxon>Bacillati</taxon>
        <taxon>Actinomycetota</taxon>
        <taxon>Actinomycetes</taxon>
        <taxon>Kitasatosporales</taxon>
        <taxon>Streptomycetaceae</taxon>
        <taxon>Streptomyces</taxon>
    </lineage>
</organism>
<evidence type="ECO:0000313" key="1">
    <source>
        <dbReference type="EMBL" id="EFE65050.2"/>
    </source>
</evidence>
<dbReference type="AlphaFoldDB" id="D5ZVQ5"/>
<dbReference type="Proteomes" id="UP000003824">
    <property type="component" value="Unassembled WGS sequence"/>
</dbReference>